<dbReference type="Proteomes" id="UP001302321">
    <property type="component" value="Unassembled WGS sequence"/>
</dbReference>
<dbReference type="EMBL" id="MU866725">
    <property type="protein sequence ID" value="KAK4170865.1"/>
    <property type="molecule type" value="Genomic_DNA"/>
</dbReference>
<reference evidence="1" key="2">
    <citation type="submission" date="2023-05" db="EMBL/GenBank/DDBJ databases">
        <authorList>
            <consortium name="Lawrence Berkeley National Laboratory"/>
            <person name="Steindorff A."/>
            <person name="Hensen N."/>
            <person name="Bonometti L."/>
            <person name="Westerberg I."/>
            <person name="Brannstrom I.O."/>
            <person name="Guillou S."/>
            <person name="Cros-Aarteil S."/>
            <person name="Calhoun S."/>
            <person name="Haridas S."/>
            <person name="Kuo A."/>
            <person name="Mondo S."/>
            <person name="Pangilinan J."/>
            <person name="Riley R."/>
            <person name="Labutti K."/>
            <person name="Andreopoulos B."/>
            <person name="Lipzen A."/>
            <person name="Chen C."/>
            <person name="Yanf M."/>
            <person name="Daum C."/>
            <person name="Ng V."/>
            <person name="Clum A."/>
            <person name="Ohm R."/>
            <person name="Martin F."/>
            <person name="Silar P."/>
            <person name="Natvig D."/>
            <person name="Lalanne C."/>
            <person name="Gautier V."/>
            <person name="Ament-Velasquez S.L."/>
            <person name="Kruys A."/>
            <person name="Hutchinson M.I."/>
            <person name="Powell A.J."/>
            <person name="Barry K."/>
            <person name="Miller A.N."/>
            <person name="Grigoriev I.V."/>
            <person name="Debuchy R."/>
            <person name="Gladieux P."/>
            <person name="Thoren M.H."/>
            <person name="Johannesson H."/>
        </authorList>
    </citation>
    <scope>NUCLEOTIDE SEQUENCE</scope>
    <source>
        <strain evidence="1">CBS 892.96</strain>
    </source>
</reference>
<organism evidence="1 2">
    <name type="scientific">Triangularia setosa</name>
    <dbReference type="NCBI Taxonomy" id="2587417"/>
    <lineage>
        <taxon>Eukaryota</taxon>
        <taxon>Fungi</taxon>
        <taxon>Dikarya</taxon>
        <taxon>Ascomycota</taxon>
        <taxon>Pezizomycotina</taxon>
        <taxon>Sordariomycetes</taxon>
        <taxon>Sordariomycetidae</taxon>
        <taxon>Sordariales</taxon>
        <taxon>Podosporaceae</taxon>
        <taxon>Triangularia</taxon>
    </lineage>
</organism>
<comment type="caution">
    <text evidence="1">The sequence shown here is derived from an EMBL/GenBank/DDBJ whole genome shotgun (WGS) entry which is preliminary data.</text>
</comment>
<accession>A0AAN6VWB4</accession>
<reference evidence="1" key="1">
    <citation type="journal article" date="2023" name="Mol. Phylogenet. Evol.">
        <title>Genome-scale phylogeny and comparative genomics of the fungal order Sordariales.</title>
        <authorList>
            <person name="Hensen N."/>
            <person name="Bonometti L."/>
            <person name="Westerberg I."/>
            <person name="Brannstrom I.O."/>
            <person name="Guillou S."/>
            <person name="Cros-Aarteil S."/>
            <person name="Calhoun S."/>
            <person name="Haridas S."/>
            <person name="Kuo A."/>
            <person name="Mondo S."/>
            <person name="Pangilinan J."/>
            <person name="Riley R."/>
            <person name="LaButti K."/>
            <person name="Andreopoulos B."/>
            <person name="Lipzen A."/>
            <person name="Chen C."/>
            <person name="Yan M."/>
            <person name="Daum C."/>
            <person name="Ng V."/>
            <person name="Clum A."/>
            <person name="Steindorff A."/>
            <person name="Ohm R.A."/>
            <person name="Martin F."/>
            <person name="Silar P."/>
            <person name="Natvig D.O."/>
            <person name="Lalanne C."/>
            <person name="Gautier V."/>
            <person name="Ament-Velasquez S.L."/>
            <person name="Kruys A."/>
            <person name="Hutchinson M.I."/>
            <person name="Powell A.J."/>
            <person name="Barry K."/>
            <person name="Miller A.N."/>
            <person name="Grigoriev I.V."/>
            <person name="Debuchy R."/>
            <person name="Gladieux P."/>
            <person name="Hiltunen Thoren M."/>
            <person name="Johannesson H."/>
        </authorList>
    </citation>
    <scope>NUCLEOTIDE SEQUENCE</scope>
    <source>
        <strain evidence="1">CBS 892.96</strain>
    </source>
</reference>
<proteinExistence type="predicted"/>
<evidence type="ECO:0000313" key="1">
    <source>
        <dbReference type="EMBL" id="KAK4170865.1"/>
    </source>
</evidence>
<evidence type="ECO:0000313" key="2">
    <source>
        <dbReference type="Proteomes" id="UP001302321"/>
    </source>
</evidence>
<protein>
    <submittedName>
        <fullName evidence="1">Uncharacterized protein</fullName>
    </submittedName>
</protein>
<sequence length="275" mass="30696">MSSASSAANPDQRNILIVSKSATASIFVRAFQARGWTVSLMVSPGEDDHSLELFRYTDPERPQLIAHDYASKSLEALSLRRFSFGGRRPLHALLFLAVFDASEFAERSSDVLDEDKLSAKFTKYFEPFQLIANAFYPNLQMCGGTIVTTAACFKGEPDCRRCATMNQSFPVSPTFALSFLGVVMRQMILGLFEEKDKTRFVAVDFGHGLVEADGWDRIAGFVTLINESGHSPMDAAIPHESYLWWVGDKVSRFVREFGDGIDEKFEKMLEERGSG</sequence>
<dbReference type="AlphaFoldDB" id="A0AAN6VWB4"/>
<feature type="non-terminal residue" evidence="1">
    <location>
        <position position="275"/>
    </location>
</feature>
<gene>
    <name evidence="1" type="ORF">QBC36DRAFT_341119</name>
</gene>
<keyword evidence="2" id="KW-1185">Reference proteome</keyword>
<name>A0AAN6VWB4_9PEZI</name>